<dbReference type="SMART" id="SM00382">
    <property type="entry name" value="AAA"/>
    <property type="match status" value="1"/>
</dbReference>
<gene>
    <name evidence="12" type="primary">radA</name>
    <name evidence="17" type="ORF">AZ34_01025</name>
</gene>
<evidence type="ECO:0000256" key="4">
    <source>
        <dbReference type="ARBA" id="ARBA00022771"/>
    </source>
</evidence>
<dbReference type="InterPro" id="IPR008269">
    <property type="entry name" value="Lon_proteolytic"/>
</dbReference>
<dbReference type="Gene3D" id="3.40.50.300">
    <property type="entry name" value="P-loop containing nucleotide triphosphate hydrolases"/>
    <property type="match status" value="1"/>
</dbReference>
<protein>
    <recommendedName>
        <fullName evidence="12 13">DNA repair protein RadA</fullName>
    </recommendedName>
</protein>
<reference evidence="17 18" key="1">
    <citation type="submission" date="2014-02" db="EMBL/GenBank/DDBJ databases">
        <title>Draft Genome of Hylemonella gracilis isolated from the Niagara River.</title>
        <authorList>
            <person name="Pawlowski D.R."/>
            <person name="Koudelka G.B."/>
        </authorList>
    </citation>
    <scope>NUCLEOTIDE SEQUENCE [LARGE SCALE GENOMIC DNA]</scope>
    <source>
        <strain evidence="17 18">Niagara R</strain>
    </source>
</reference>
<evidence type="ECO:0000256" key="7">
    <source>
        <dbReference type="ARBA" id="ARBA00022840"/>
    </source>
</evidence>
<comment type="domain">
    <text evidence="12">The middle region has homology to RecA with ATPase motifs including the RadA KNRFG motif, while the C-terminus is homologous to Lon protease.</text>
</comment>
<dbReference type="GO" id="GO:0005829">
    <property type="term" value="C:cytosol"/>
    <property type="evidence" value="ECO:0007669"/>
    <property type="project" value="TreeGrafter"/>
</dbReference>
<dbReference type="NCBIfam" id="TIGR00416">
    <property type="entry name" value="sms"/>
    <property type="match status" value="1"/>
</dbReference>
<dbReference type="CDD" id="cd01121">
    <property type="entry name" value="RadA_SMS_N"/>
    <property type="match status" value="1"/>
</dbReference>
<organism evidence="17 18">
    <name type="scientific">Hylemonella gracilis str. Niagara R</name>
    <dbReference type="NCBI Taxonomy" id="1458275"/>
    <lineage>
        <taxon>Bacteria</taxon>
        <taxon>Pseudomonadati</taxon>
        <taxon>Pseudomonadota</taxon>
        <taxon>Betaproteobacteria</taxon>
        <taxon>Burkholderiales</taxon>
        <taxon>Comamonadaceae</taxon>
        <taxon>Hylemonella</taxon>
    </lineage>
</organism>
<dbReference type="InterPro" id="IPR003593">
    <property type="entry name" value="AAA+_ATPase"/>
</dbReference>
<name>A0A016XD80_9BURK</name>
<dbReference type="GO" id="GO:0008270">
    <property type="term" value="F:zinc ion binding"/>
    <property type="evidence" value="ECO:0007669"/>
    <property type="project" value="UniProtKB-KW"/>
</dbReference>
<comment type="function">
    <text evidence="12">Plays a role in repairing double-strand DNA breaks, probably involving stabilizing or processing branched DNA or blocked replication forks.</text>
</comment>
<sequence>MAKEKTVYSCGECGGTSSKWLGQCPHCKAWNTLVETVAETIAPTKNRFAALARTAEVQALADIEAADVERTPTGLDELDRVLGGGIVEGGVVLIGGDPGIGKSTLLLQALDNLQRAGGGVSSVAGPPQDGERPPSSAAQGQPASGGRAPHPVRARGSVLYVTGEESGAQVALRARRLGLEGSRVQVLAEIQLEKILATLEAQQPAVAVIDSIQTVYSDQLTSAPGSVAQVRECAAHLTRAAKASGTCIVLVGHVTKEGALAGPRVLEHMVDTVLYFEGDTHSSFRLIRAIKNRFGAVNEIGVFAMTEKGLKGVSNPSAIFLSQHAEPVPGSCVMVTLEGTRPLLVEIQALVDSGGPSPRRLSVGLDRDRLAMLLAVLHRHAGVACMDQDVFVNAVGGVRISEPAADLAVLLSITSSLRGKPLPKGFIAFGEVGLAGEVRPAPRGQDRLKEAAKLGFSVAIVPKANAPKKAIEGLTIHPVERVEEAIQALRGLD</sequence>
<dbReference type="InterPro" id="IPR041166">
    <property type="entry name" value="Rubredoxin_2"/>
</dbReference>
<dbReference type="InterPro" id="IPR004504">
    <property type="entry name" value="DNA_repair_RadA"/>
</dbReference>
<keyword evidence="10 12" id="KW-0234">DNA repair</keyword>
<dbReference type="PANTHER" id="PTHR32472:SF10">
    <property type="entry name" value="DNA REPAIR PROTEIN RADA-LIKE PROTEIN"/>
    <property type="match status" value="1"/>
</dbReference>
<evidence type="ECO:0000256" key="8">
    <source>
        <dbReference type="ARBA" id="ARBA00023016"/>
    </source>
</evidence>
<keyword evidence="9 12" id="KW-0238">DNA-binding</keyword>
<evidence type="ECO:0000256" key="1">
    <source>
        <dbReference type="ARBA" id="ARBA00022723"/>
    </source>
</evidence>
<keyword evidence="6 14" id="KW-0862">Zinc</keyword>
<dbReference type="InterPro" id="IPR014721">
    <property type="entry name" value="Ribsml_uS5_D2-typ_fold_subgr"/>
</dbReference>
<comment type="caution">
    <text evidence="17">The sequence shown here is derived from an EMBL/GenBank/DDBJ whole genome shotgun (WGS) entry which is preliminary data.</text>
</comment>
<feature type="short sequence motif" description="RadA KNRFG motif" evidence="12">
    <location>
        <begin position="291"/>
        <end position="295"/>
    </location>
</feature>
<dbReference type="GO" id="GO:0005524">
    <property type="term" value="F:ATP binding"/>
    <property type="evidence" value="ECO:0007669"/>
    <property type="project" value="UniProtKB-UniRule"/>
</dbReference>
<evidence type="ECO:0000256" key="11">
    <source>
        <dbReference type="ARBA" id="ARBA00025580"/>
    </source>
</evidence>
<feature type="region of interest" description="Disordered" evidence="15">
    <location>
        <begin position="117"/>
        <end position="152"/>
    </location>
</feature>
<dbReference type="OrthoDB" id="9803906at2"/>
<keyword evidence="2 12" id="KW-0547">Nucleotide-binding</keyword>
<dbReference type="STRING" id="1458275.AZ34_01025"/>
<keyword evidence="4 14" id="KW-0863">Zinc-finger</keyword>
<dbReference type="eggNOG" id="COG1066">
    <property type="taxonomic scope" value="Bacteria"/>
</dbReference>
<evidence type="ECO:0000256" key="15">
    <source>
        <dbReference type="SAM" id="MobiDB-lite"/>
    </source>
</evidence>
<evidence type="ECO:0000259" key="16">
    <source>
        <dbReference type="PROSITE" id="PS50162"/>
    </source>
</evidence>
<dbReference type="SUPFAM" id="SSF52540">
    <property type="entry name" value="P-loop containing nucleoside triphosphate hydrolases"/>
    <property type="match status" value="1"/>
</dbReference>
<dbReference type="RefSeq" id="WP_035603833.1">
    <property type="nucleotide sequence ID" value="NZ_JEMG01000001.1"/>
</dbReference>
<dbReference type="InterPro" id="IPR020588">
    <property type="entry name" value="RecA_ATP-bd"/>
</dbReference>
<proteinExistence type="inferred from homology"/>
<evidence type="ECO:0000256" key="13">
    <source>
        <dbReference type="NCBIfam" id="TIGR00416"/>
    </source>
</evidence>
<comment type="function">
    <text evidence="14">DNA-dependent ATPase involved in processing of recombination intermediates, plays a role in repairing DNA breaks. Stimulates the branch migration of RecA-mediated strand transfer reactions, allowing the 3' invading strand to extend heteroduplex DNA faster. Binds ssDNA in the presence of ADP but not other nucleotides, has ATPase activity that is stimulated by ssDNA and various branched DNA structures, but inhibited by SSB. Does not have RecA's homology-searching function.</text>
</comment>
<dbReference type="GO" id="GO:0006508">
    <property type="term" value="P:proteolysis"/>
    <property type="evidence" value="ECO:0007669"/>
    <property type="project" value="InterPro"/>
</dbReference>
<dbReference type="PROSITE" id="PS50162">
    <property type="entry name" value="RECA_2"/>
    <property type="match status" value="1"/>
</dbReference>
<dbReference type="Pfam" id="PF05362">
    <property type="entry name" value="Lon_C"/>
    <property type="match status" value="1"/>
</dbReference>
<dbReference type="Pfam" id="PF13481">
    <property type="entry name" value="AAA_25"/>
    <property type="match status" value="1"/>
</dbReference>
<dbReference type="GO" id="GO:0140664">
    <property type="term" value="F:ATP-dependent DNA damage sensor activity"/>
    <property type="evidence" value="ECO:0007669"/>
    <property type="project" value="InterPro"/>
</dbReference>
<dbReference type="GO" id="GO:0004252">
    <property type="term" value="F:serine-type endopeptidase activity"/>
    <property type="evidence" value="ECO:0007669"/>
    <property type="project" value="InterPro"/>
</dbReference>
<dbReference type="PRINTS" id="PR01874">
    <property type="entry name" value="DNAREPAIRADA"/>
</dbReference>
<accession>A0A016XD80</accession>
<dbReference type="PANTHER" id="PTHR32472">
    <property type="entry name" value="DNA REPAIR PROTEIN RADA"/>
    <property type="match status" value="1"/>
</dbReference>
<keyword evidence="8 12" id="KW-0346">Stress response</keyword>
<evidence type="ECO:0000256" key="6">
    <source>
        <dbReference type="ARBA" id="ARBA00022833"/>
    </source>
</evidence>
<dbReference type="Proteomes" id="UP000023268">
    <property type="component" value="Unassembled WGS sequence"/>
</dbReference>
<evidence type="ECO:0000256" key="10">
    <source>
        <dbReference type="ARBA" id="ARBA00023204"/>
    </source>
</evidence>
<keyword evidence="5" id="KW-0378">Hydrolase</keyword>
<dbReference type="Pfam" id="PF18073">
    <property type="entry name" value="Zn_ribbon_LapB"/>
    <property type="match status" value="1"/>
</dbReference>
<feature type="domain" description="RecA family profile 1" evidence="16">
    <location>
        <begin position="67"/>
        <end position="254"/>
    </location>
</feature>
<comment type="similarity">
    <text evidence="12 14">Belongs to the RecA family. RadA subfamily.</text>
</comment>
<evidence type="ECO:0000256" key="3">
    <source>
        <dbReference type="ARBA" id="ARBA00022763"/>
    </source>
</evidence>
<dbReference type="GO" id="GO:0000725">
    <property type="term" value="P:recombinational repair"/>
    <property type="evidence" value="ECO:0007669"/>
    <property type="project" value="UniProtKB-UniRule"/>
</dbReference>
<dbReference type="HAMAP" id="MF_01498">
    <property type="entry name" value="RadA_bact"/>
    <property type="match status" value="1"/>
</dbReference>
<dbReference type="GO" id="GO:0003684">
    <property type="term" value="F:damaged DNA binding"/>
    <property type="evidence" value="ECO:0007669"/>
    <property type="project" value="InterPro"/>
</dbReference>
<evidence type="ECO:0000256" key="12">
    <source>
        <dbReference type="HAMAP-Rule" id="MF_01498"/>
    </source>
</evidence>
<dbReference type="Gene3D" id="3.30.230.10">
    <property type="match status" value="1"/>
</dbReference>
<evidence type="ECO:0000313" key="18">
    <source>
        <dbReference type="Proteomes" id="UP000023268"/>
    </source>
</evidence>
<dbReference type="AlphaFoldDB" id="A0A016XD80"/>
<evidence type="ECO:0000256" key="5">
    <source>
        <dbReference type="ARBA" id="ARBA00022801"/>
    </source>
</evidence>
<feature type="region of interest" description="Lon-protease-like" evidence="12">
    <location>
        <begin position="389"/>
        <end position="493"/>
    </location>
</feature>
<dbReference type="EMBL" id="JEMG01000001">
    <property type="protein sequence ID" value="EYC49791.1"/>
    <property type="molecule type" value="Genomic_DNA"/>
</dbReference>
<dbReference type="InterPro" id="IPR020568">
    <property type="entry name" value="Ribosomal_Su5_D2-typ_SF"/>
</dbReference>
<dbReference type="GO" id="GO:0004176">
    <property type="term" value="F:ATP-dependent peptidase activity"/>
    <property type="evidence" value="ECO:0007669"/>
    <property type="project" value="InterPro"/>
</dbReference>
<evidence type="ECO:0000256" key="2">
    <source>
        <dbReference type="ARBA" id="ARBA00022741"/>
    </source>
</evidence>
<keyword evidence="7 12" id="KW-0067">ATP-binding</keyword>
<feature type="binding site" evidence="12">
    <location>
        <begin position="96"/>
        <end position="103"/>
    </location>
    <ligand>
        <name>ATP</name>
        <dbReference type="ChEBI" id="CHEBI:30616"/>
    </ligand>
</feature>
<dbReference type="SUPFAM" id="SSF54211">
    <property type="entry name" value="Ribosomal protein S5 domain 2-like"/>
    <property type="match status" value="1"/>
</dbReference>
<evidence type="ECO:0000256" key="9">
    <source>
        <dbReference type="ARBA" id="ARBA00023125"/>
    </source>
</evidence>
<evidence type="ECO:0000313" key="17">
    <source>
        <dbReference type="EMBL" id="EYC49791.1"/>
    </source>
</evidence>
<dbReference type="InterPro" id="IPR027417">
    <property type="entry name" value="P-loop_NTPase"/>
</dbReference>
<evidence type="ECO:0000256" key="14">
    <source>
        <dbReference type="RuleBase" id="RU003555"/>
    </source>
</evidence>
<comment type="function">
    <text evidence="11">Can catalyze the hydrolysis of ATP in the presence of single-stranded DNA, the ATP-dependent uptake of single-stranded DNA by duplex DNA, and the ATP-dependent hybridization of homologous single-stranded DNAs. It interacts with LexA causing its activation and leading to its autocatalytic cleavage.</text>
</comment>
<keyword evidence="3 12" id="KW-0227">DNA damage</keyword>
<keyword evidence="1 12" id="KW-0479">Metal-binding</keyword>